<dbReference type="SUPFAM" id="SSF52833">
    <property type="entry name" value="Thioredoxin-like"/>
    <property type="match status" value="1"/>
</dbReference>
<dbReference type="CDD" id="cd02980">
    <property type="entry name" value="TRX_Fd_family"/>
    <property type="match status" value="1"/>
</dbReference>
<dbReference type="Pfam" id="PF01257">
    <property type="entry name" value="2Fe-2S_thioredx"/>
    <property type="match status" value="1"/>
</dbReference>
<dbReference type="PANTHER" id="PTHR43578">
    <property type="entry name" value="NADH-QUINONE OXIDOREDUCTASE SUBUNIT F"/>
    <property type="match status" value="1"/>
</dbReference>
<name>A0A1H9GB75_9GAMM</name>
<dbReference type="OrthoDB" id="9800597at2"/>
<dbReference type="PANTHER" id="PTHR43578:SF3">
    <property type="entry name" value="NADH-QUINONE OXIDOREDUCTASE SUBUNIT F"/>
    <property type="match status" value="1"/>
</dbReference>
<dbReference type="AlphaFoldDB" id="A0A1H9GB75"/>
<gene>
    <name evidence="8" type="ORF">SAMN03080615_01584</name>
</gene>
<dbReference type="InterPro" id="IPR036249">
    <property type="entry name" value="Thioredoxin-like_sf"/>
</dbReference>
<sequence>MPKPEIHVFVCNQTRPEGHPRGSCGATGAAQITQALSEEVAKRNLFNKVAVTATGCLGPCDCGPNVLVYPGSYLYIRVKPEDVTQIVEQHLIAGEPVKELLAPDELW</sequence>
<dbReference type="STRING" id="355243.SAMN03080615_01584"/>
<dbReference type="Gene3D" id="3.40.30.10">
    <property type="entry name" value="Glutaredoxin"/>
    <property type="match status" value="1"/>
</dbReference>
<evidence type="ECO:0000256" key="1">
    <source>
        <dbReference type="ARBA" id="ARBA00001917"/>
    </source>
</evidence>
<keyword evidence="5" id="KW-0411">Iron-sulfur</keyword>
<dbReference type="GO" id="GO:0051536">
    <property type="term" value="F:iron-sulfur cluster binding"/>
    <property type="evidence" value="ECO:0007669"/>
    <property type="project" value="UniProtKB-KW"/>
</dbReference>
<accession>A0A1H9GB75</accession>
<evidence type="ECO:0000313" key="8">
    <source>
        <dbReference type="EMBL" id="SEQ47357.1"/>
    </source>
</evidence>
<keyword evidence="9" id="KW-1185">Reference proteome</keyword>
<evidence type="ECO:0000256" key="5">
    <source>
        <dbReference type="ARBA" id="ARBA00023014"/>
    </source>
</evidence>
<dbReference type="EMBL" id="FOGB01000004">
    <property type="protein sequence ID" value="SEQ47357.1"/>
    <property type="molecule type" value="Genomic_DNA"/>
</dbReference>
<keyword evidence="3" id="KW-0479">Metal-binding</keyword>
<evidence type="ECO:0000256" key="7">
    <source>
        <dbReference type="ARBA" id="ARBA00032787"/>
    </source>
</evidence>
<evidence type="ECO:0000256" key="2">
    <source>
        <dbReference type="ARBA" id="ARBA00019901"/>
    </source>
</evidence>
<evidence type="ECO:0000256" key="4">
    <source>
        <dbReference type="ARBA" id="ARBA00023004"/>
    </source>
</evidence>
<keyword evidence="4" id="KW-0408">Iron</keyword>
<organism evidence="8 9">
    <name type="scientific">Amphritea atlantica</name>
    <dbReference type="NCBI Taxonomy" id="355243"/>
    <lineage>
        <taxon>Bacteria</taxon>
        <taxon>Pseudomonadati</taxon>
        <taxon>Pseudomonadota</taxon>
        <taxon>Gammaproteobacteria</taxon>
        <taxon>Oceanospirillales</taxon>
        <taxon>Oceanospirillaceae</taxon>
        <taxon>Amphritea</taxon>
    </lineage>
</organism>
<evidence type="ECO:0000256" key="3">
    <source>
        <dbReference type="ARBA" id="ARBA00022723"/>
    </source>
</evidence>
<dbReference type="Proteomes" id="UP000198749">
    <property type="component" value="Unassembled WGS sequence"/>
</dbReference>
<proteinExistence type="predicted"/>
<dbReference type="RefSeq" id="WP_091356333.1">
    <property type="nucleotide sequence ID" value="NZ_AP025284.1"/>
</dbReference>
<dbReference type="GO" id="GO:0046872">
    <property type="term" value="F:metal ion binding"/>
    <property type="evidence" value="ECO:0007669"/>
    <property type="project" value="UniProtKB-KW"/>
</dbReference>
<comment type="cofactor">
    <cofactor evidence="1">
        <name>FMN</name>
        <dbReference type="ChEBI" id="CHEBI:58210"/>
    </cofactor>
</comment>
<evidence type="ECO:0000313" key="9">
    <source>
        <dbReference type="Proteomes" id="UP000198749"/>
    </source>
</evidence>
<protein>
    <recommendedName>
        <fullName evidence="2">NADH-quinone oxidoreductase subunit F</fullName>
    </recommendedName>
    <alternativeName>
        <fullName evidence="6">NADH dehydrogenase I subunit F</fullName>
    </alternativeName>
    <alternativeName>
        <fullName evidence="7">NDH-1 subunit F</fullName>
    </alternativeName>
</protein>
<reference evidence="9" key="1">
    <citation type="submission" date="2016-10" db="EMBL/GenBank/DDBJ databases">
        <authorList>
            <person name="Varghese N."/>
            <person name="Submissions S."/>
        </authorList>
    </citation>
    <scope>NUCLEOTIDE SEQUENCE [LARGE SCALE GENOMIC DNA]</scope>
    <source>
        <strain evidence="9">DSM 18887</strain>
    </source>
</reference>
<evidence type="ECO:0000256" key="6">
    <source>
        <dbReference type="ARBA" id="ARBA00031578"/>
    </source>
</evidence>